<dbReference type="Proteomes" id="UP000029567">
    <property type="component" value="Unassembled WGS sequence"/>
</dbReference>
<dbReference type="EMBL" id="AWTN01000129">
    <property type="protein sequence ID" value="KGG84413.1"/>
    <property type="molecule type" value="Genomic_DNA"/>
</dbReference>
<proteinExistence type="predicted"/>
<reference evidence="1 2" key="1">
    <citation type="submission" date="2013-09" db="EMBL/GenBank/DDBJ databases">
        <title>High correlation between genotypes and phenotypes of environmental bacteria Comamonas testosteroni strains.</title>
        <authorList>
            <person name="Liu L."/>
            <person name="Zhu W."/>
            <person name="Xia X."/>
            <person name="Xu B."/>
            <person name="Luo M."/>
            <person name="Wang G."/>
        </authorList>
    </citation>
    <scope>NUCLEOTIDE SEQUENCE [LARGE SCALE GENOMIC DNA]</scope>
    <source>
        <strain evidence="1 2">JL14</strain>
    </source>
</reference>
<dbReference type="RefSeq" id="WP_052088474.1">
    <property type="nucleotide sequence ID" value="NZ_AWTN01000129.1"/>
</dbReference>
<evidence type="ECO:0008006" key="3">
    <source>
        <dbReference type="Google" id="ProtNLM"/>
    </source>
</evidence>
<protein>
    <recommendedName>
        <fullName evidence="3">DUF2958 domain-containing protein</fullName>
    </recommendedName>
</protein>
<organism evidence="1 2">
    <name type="scientific">Comamonas thiooxydans</name>
    <dbReference type="NCBI Taxonomy" id="363952"/>
    <lineage>
        <taxon>Bacteria</taxon>
        <taxon>Pseudomonadati</taxon>
        <taxon>Pseudomonadota</taxon>
        <taxon>Betaproteobacteria</taxon>
        <taxon>Burkholderiales</taxon>
        <taxon>Comamonadaceae</taxon>
        <taxon>Comamonas</taxon>
    </lineage>
</organism>
<evidence type="ECO:0000313" key="2">
    <source>
        <dbReference type="Proteomes" id="UP000029567"/>
    </source>
</evidence>
<accession>A0A0E3BVT3</accession>
<name>A0A0E3BVT3_9BURK</name>
<sequence>MQITNKAAEMAAATTAIKAVRPFMSRQQMAVMAAGLRDSEGSSFMESFVKMAGVIEAMPKTYEQSDKGGQAVAHLHYFLGGSDWFIFEKDAEGGVDQAFGYAILNGDLHNAELGYISIAELVAAGVELDLHFSPTTFEQIQRERGILL</sequence>
<gene>
    <name evidence="1" type="ORF">P245_24380</name>
</gene>
<comment type="caution">
    <text evidence="1">The sequence shown here is derived from an EMBL/GenBank/DDBJ whole genome shotgun (WGS) entry which is preliminary data.</text>
</comment>
<evidence type="ECO:0000313" key="1">
    <source>
        <dbReference type="EMBL" id="KGG84413.1"/>
    </source>
</evidence>
<dbReference type="AlphaFoldDB" id="A0A0E3BVT3"/>